<name>A0ABR2CAJ5_9ROSI</name>
<reference evidence="2 3" key="1">
    <citation type="journal article" date="2024" name="G3 (Bethesda)">
        <title>Genome assembly of Hibiscus sabdariffa L. provides insights into metabolisms of medicinal natural products.</title>
        <authorList>
            <person name="Kim T."/>
        </authorList>
    </citation>
    <scope>NUCLEOTIDE SEQUENCE [LARGE SCALE GENOMIC DNA]</scope>
    <source>
        <strain evidence="2">TK-2024</strain>
        <tissue evidence="2">Old leaves</tissue>
    </source>
</reference>
<feature type="compositionally biased region" description="Basic and acidic residues" evidence="1">
    <location>
        <begin position="107"/>
        <end position="117"/>
    </location>
</feature>
<organism evidence="2 3">
    <name type="scientific">Hibiscus sabdariffa</name>
    <name type="common">roselle</name>
    <dbReference type="NCBI Taxonomy" id="183260"/>
    <lineage>
        <taxon>Eukaryota</taxon>
        <taxon>Viridiplantae</taxon>
        <taxon>Streptophyta</taxon>
        <taxon>Embryophyta</taxon>
        <taxon>Tracheophyta</taxon>
        <taxon>Spermatophyta</taxon>
        <taxon>Magnoliopsida</taxon>
        <taxon>eudicotyledons</taxon>
        <taxon>Gunneridae</taxon>
        <taxon>Pentapetalae</taxon>
        <taxon>rosids</taxon>
        <taxon>malvids</taxon>
        <taxon>Malvales</taxon>
        <taxon>Malvaceae</taxon>
        <taxon>Malvoideae</taxon>
        <taxon>Hibiscus</taxon>
    </lineage>
</organism>
<feature type="region of interest" description="Disordered" evidence="1">
    <location>
        <begin position="92"/>
        <end position="117"/>
    </location>
</feature>
<gene>
    <name evidence="2" type="ORF">V6N12_016200</name>
</gene>
<evidence type="ECO:0000313" key="3">
    <source>
        <dbReference type="Proteomes" id="UP001472677"/>
    </source>
</evidence>
<dbReference type="EMBL" id="JBBPBM010000062">
    <property type="protein sequence ID" value="KAK8515894.1"/>
    <property type="molecule type" value="Genomic_DNA"/>
</dbReference>
<evidence type="ECO:0000256" key="1">
    <source>
        <dbReference type="SAM" id="MobiDB-lite"/>
    </source>
</evidence>
<protein>
    <submittedName>
        <fullName evidence="2">Uncharacterized protein</fullName>
    </submittedName>
</protein>
<proteinExistence type="predicted"/>
<keyword evidence="3" id="KW-1185">Reference proteome</keyword>
<accession>A0ABR2CAJ5</accession>
<sequence length="117" mass="13066">MPLVAWLDDVFHTIGNRWGEFVHLDVDKAERNRFDVAKILISISCLSVIPPSCSIELNGSLFNLKLSKAEFEDERCWIDNEKSDSHLGCISSSSCSSPRLPSIGKELSGDLKNLENE</sequence>
<comment type="caution">
    <text evidence="2">The sequence shown here is derived from an EMBL/GenBank/DDBJ whole genome shotgun (WGS) entry which is preliminary data.</text>
</comment>
<feature type="compositionally biased region" description="Low complexity" evidence="1">
    <location>
        <begin position="92"/>
        <end position="104"/>
    </location>
</feature>
<evidence type="ECO:0000313" key="2">
    <source>
        <dbReference type="EMBL" id="KAK8515894.1"/>
    </source>
</evidence>
<dbReference type="Proteomes" id="UP001472677">
    <property type="component" value="Unassembled WGS sequence"/>
</dbReference>